<evidence type="ECO:0000256" key="1">
    <source>
        <dbReference type="ARBA" id="ARBA00010940"/>
    </source>
</evidence>
<gene>
    <name evidence="8" type="primary">Contig1315.g1446</name>
    <name evidence="8" type="ORF">STYLEM_18782</name>
</gene>
<dbReference type="GO" id="GO:0000981">
    <property type="term" value="F:DNA-binding transcription factor activity, RNA polymerase II-specific"/>
    <property type="evidence" value="ECO:0007669"/>
    <property type="project" value="TreeGrafter"/>
</dbReference>
<keyword evidence="2 5" id="KW-0805">Transcription regulation</keyword>
<proteinExistence type="inferred from homology"/>
<name>A0A078B8L8_STYLE</name>
<feature type="domain" description="E2F/DP family winged-helix DNA-binding" evidence="7">
    <location>
        <begin position="34"/>
        <end position="99"/>
    </location>
</feature>
<evidence type="ECO:0000256" key="4">
    <source>
        <dbReference type="ARBA" id="ARBA00023163"/>
    </source>
</evidence>
<keyword evidence="9" id="KW-1185">Reference proteome</keyword>
<sequence>MPISEAKDSFKIMISMENHPQMNKKLLRLGKRARQENGLVELTKKFIQLLREAPDQCVDLNDTVLKLAVQKRRIYDITNVLEGIGLIQKYKKNKIRWAGPDSIHNKNNKKNQNNHNDRREAEVDPNLLEESLMLQQRMRELIEQEKQLDKHVQNLGHHRNNLKKDSMYASYAYVTISDLEVLNQYNLVKEDDEDISDNEKSNLYDRGLNSANLNSDDEGNDHYKNQNGEHQNTLIAIRAPPGSTLEIPSEAQIKEMHALALKNREEYQYRSLQAGQNGLQREEYEDLLNYLSHKYQLFINTPKQKQKTHHQHPDSNVDQENQIQIYYISNSTVPIQSNQLPIQTPQVDHNVYQNNMIQQNIPIKQQNPANMITQGLNNQYSQQNLPSIPHSPMVNYDARLSHFNTPSKRFLNFSQNIPNQNQYHDEYLDYMNIQQNQPNYEEQFNIEQNYQDQLQMESLQIMFDEKGNDQQNLNKNQMNIEGKIIPENISIGQMSTSFGQQMINRSYNSNNNNQIGINNGTQNDKV</sequence>
<keyword evidence="3 5" id="KW-0238">DNA-binding</keyword>
<dbReference type="Gene3D" id="6.10.250.540">
    <property type="match status" value="1"/>
</dbReference>
<evidence type="ECO:0000256" key="5">
    <source>
        <dbReference type="RuleBase" id="RU003796"/>
    </source>
</evidence>
<protein>
    <submittedName>
        <fullName evidence="8">Transcription factor e2fc</fullName>
    </submittedName>
</protein>
<dbReference type="Gene3D" id="1.10.10.10">
    <property type="entry name" value="Winged helix-like DNA-binding domain superfamily/Winged helix DNA-binding domain"/>
    <property type="match status" value="1"/>
</dbReference>
<keyword evidence="5" id="KW-0539">Nucleus</keyword>
<comment type="subcellular location">
    <subcellularLocation>
        <location evidence="5">Nucleus</location>
    </subcellularLocation>
</comment>
<dbReference type="InterPro" id="IPR036390">
    <property type="entry name" value="WH_DNA-bd_sf"/>
</dbReference>
<dbReference type="SUPFAM" id="SSF144074">
    <property type="entry name" value="E2F-DP heterodimerization region"/>
    <property type="match status" value="1"/>
</dbReference>
<dbReference type="PANTHER" id="PTHR12081">
    <property type="entry name" value="TRANSCRIPTION FACTOR E2F"/>
    <property type="match status" value="1"/>
</dbReference>
<dbReference type="GO" id="GO:0000978">
    <property type="term" value="F:RNA polymerase II cis-regulatory region sequence-specific DNA binding"/>
    <property type="evidence" value="ECO:0007669"/>
    <property type="project" value="InterPro"/>
</dbReference>
<dbReference type="Proteomes" id="UP000039865">
    <property type="component" value="Unassembled WGS sequence"/>
</dbReference>
<dbReference type="InterPro" id="IPR036388">
    <property type="entry name" value="WH-like_DNA-bd_sf"/>
</dbReference>
<feature type="region of interest" description="Disordered" evidence="6">
    <location>
        <begin position="98"/>
        <end position="126"/>
    </location>
</feature>
<dbReference type="AlphaFoldDB" id="A0A078B8L8"/>
<dbReference type="SMART" id="SM01372">
    <property type="entry name" value="E2F_TDP"/>
    <property type="match status" value="1"/>
</dbReference>
<dbReference type="SUPFAM" id="SSF46785">
    <property type="entry name" value="Winged helix' DNA-binding domain"/>
    <property type="match status" value="1"/>
</dbReference>
<evidence type="ECO:0000256" key="2">
    <source>
        <dbReference type="ARBA" id="ARBA00023015"/>
    </source>
</evidence>
<dbReference type="FunFam" id="1.10.10.10:FF:000008">
    <property type="entry name" value="E2F transcription factor 1"/>
    <property type="match status" value="1"/>
</dbReference>
<feature type="region of interest" description="Disordered" evidence="6">
    <location>
        <begin position="507"/>
        <end position="526"/>
    </location>
</feature>
<evidence type="ECO:0000256" key="3">
    <source>
        <dbReference type="ARBA" id="ARBA00023125"/>
    </source>
</evidence>
<dbReference type="OrthoDB" id="340676at2759"/>
<evidence type="ECO:0000313" key="8">
    <source>
        <dbReference type="EMBL" id="CDW89647.1"/>
    </source>
</evidence>
<dbReference type="GO" id="GO:0090575">
    <property type="term" value="C:RNA polymerase II transcription regulator complex"/>
    <property type="evidence" value="ECO:0007669"/>
    <property type="project" value="TreeGrafter"/>
</dbReference>
<dbReference type="PANTHER" id="PTHR12081:SF18">
    <property type="entry name" value="TRANSCRIPTION FACTOR E2F2-RELATED"/>
    <property type="match status" value="1"/>
</dbReference>
<comment type="similarity">
    <text evidence="1 5">Belongs to the E2F/DP family.</text>
</comment>
<dbReference type="InterPro" id="IPR037241">
    <property type="entry name" value="E2F-DP_heterodim"/>
</dbReference>
<reference evidence="8 9" key="1">
    <citation type="submission" date="2014-06" db="EMBL/GenBank/DDBJ databases">
        <authorList>
            <person name="Swart Estienne"/>
        </authorList>
    </citation>
    <scope>NUCLEOTIDE SEQUENCE [LARGE SCALE GENOMIC DNA]</scope>
    <source>
        <strain evidence="8 9">130c</strain>
    </source>
</reference>
<dbReference type="InterPro" id="IPR003316">
    <property type="entry name" value="E2F_WHTH_DNA-bd_dom"/>
</dbReference>
<dbReference type="EMBL" id="CCKQ01017751">
    <property type="protein sequence ID" value="CDW89647.1"/>
    <property type="molecule type" value="Genomic_DNA"/>
</dbReference>
<dbReference type="InParanoid" id="A0A078B8L8"/>
<dbReference type="InterPro" id="IPR015633">
    <property type="entry name" value="E2F"/>
</dbReference>
<evidence type="ECO:0000313" key="9">
    <source>
        <dbReference type="Proteomes" id="UP000039865"/>
    </source>
</evidence>
<dbReference type="Pfam" id="PF02319">
    <property type="entry name" value="WHD_E2F_TDP"/>
    <property type="match status" value="1"/>
</dbReference>
<organism evidence="8 9">
    <name type="scientific">Stylonychia lemnae</name>
    <name type="common">Ciliate</name>
    <dbReference type="NCBI Taxonomy" id="5949"/>
    <lineage>
        <taxon>Eukaryota</taxon>
        <taxon>Sar</taxon>
        <taxon>Alveolata</taxon>
        <taxon>Ciliophora</taxon>
        <taxon>Intramacronucleata</taxon>
        <taxon>Spirotrichea</taxon>
        <taxon>Stichotrichia</taxon>
        <taxon>Sporadotrichida</taxon>
        <taxon>Oxytrichidae</taxon>
        <taxon>Stylonychinae</taxon>
        <taxon>Stylonychia</taxon>
    </lineage>
</organism>
<evidence type="ECO:0000259" key="7">
    <source>
        <dbReference type="SMART" id="SM01372"/>
    </source>
</evidence>
<keyword evidence="4 5" id="KW-0804">Transcription</keyword>
<evidence type="ECO:0000256" key="6">
    <source>
        <dbReference type="SAM" id="MobiDB-lite"/>
    </source>
</evidence>
<accession>A0A078B8L8</accession>